<gene>
    <name evidence="4" type="ORF">AXF42_Ash006566</name>
</gene>
<dbReference type="GO" id="GO:0005737">
    <property type="term" value="C:cytoplasm"/>
    <property type="evidence" value="ECO:0007669"/>
    <property type="project" value="TreeGrafter"/>
</dbReference>
<feature type="region of interest" description="Disordered" evidence="2">
    <location>
        <begin position="347"/>
        <end position="403"/>
    </location>
</feature>
<sequence length="432" mass="47536">MARLGNSFALLGEDDDGADVSLLIAKVEAKISAPELPKEMPPVSQFDVARGRGRGGRGRGSGRVGFGSGGGEDAVSGFGRGYGGEYGGVRGRGRAGRSRGRGRGFGGFRNENQSEYSIPGDGRVEGSENLEKGFYAERRPFRHENRRFGEEDQGLNFEERENRGFRGYGADWENRDFRNGEGNERRVYDGDVDNRGFRGRGYGGRGRRGGRDAWRVSSRFEKNETMNEPVTRETAADENDPTVKNKSNGESGSGWDAPDSAEELKDRLPEPVPEQVAAEDASKVTEVENTEMTLAEYEKMLQEKRKALEAFKTEERKVVNDKDFEGMLLVEKKKEEDLVIKMKFDKEKGKRKEVIEKEEKSRKSLSINEFLKPAEGERYGRGGSSSSGGRGGGRGRGRGGLRGGFSERLGSALSVSIEDDNQFPVLGAVVKA</sequence>
<feature type="region of interest" description="Disordered" evidence="2">
    <location>
        <begin position="36"/>
        <end position="70"/>
    </location>
</feature>
<feature type="compositionally biased region" description="Basic and acidic residues" evidence="2">
    <location>
        <begin position="347"/>
        <end position="362"/>
    </location>
</feature>
<feature type="compositionally biased region" description="Gly residues" evidence="2">
    <location>
        <begin position="58"/>
        <end position="70"/>
    </location>
</feature>
<feature type="compositionally biased region" description="Basic and acidic residues" evidence="2">
    <location>
        <begin position="209"/>
        <end position="235"/>
    </location>
</feature>
<keyword evidence="5" id="KW-1185">Reference proteome</keyword>
<dbReference type="PANTHER" id="PTHR12299">
    <property type="entry name" value="HYALURONIC ACID-BINDING PROTEIN 4"/>
    <property type="match status" value="1"/>
</dbReference>
<dbReference type="PANTHER" id="PTHR12299:SF62">
    <property type="entry name" value="ASPARTATE, GLYCINE, LYSINE AND SERINE-RICH PROTEIN-LIKE"/>
    <property type="match status" value="1"/>
</dbReference>
<dbReference type="SMART" id="SM01233">
    <property type="entry name" value="HABP4_PAI-RBP1"/>
    <property type="match status" value="1"/>
</dbReference>
<dbReference type="OrthoDB" id="784393at2759"/>
<dbReference type="Pfam" id="PF04774">
    <property type="entry name" value="HABP4_PAI-RBP1"/>
    <property type="match status" value="1"/>
</dbReference>
<protein>
    <recommendedName>
        <fullName evidence="3">Hyaluronan/mRNA-binding protein domain-containing protein</fullName>
    </recommendedName>
</protein>
<dbReference type="EMBL" id="KZ451935">
    <property type="protein sequence ID" value="PKA60931.1"/>
    <property type="molecule type" value="Genomic_DNA"/>
</dbReference>
<feature type="compositionally biased region" description="Basic residues" evidence="2">
    <location>
        <begin position="91"/>
        <end position="102"/>
    </location>
</feature>
<dbReference type="GO" id="GO:0005634">
    <property type="term" value="C:nucleus"/>
    <property type="evidence" value="ECO:0007669"/>
    <property type="project" value="TreeGrafter"/>
</dbReference>
<evidence type="ECO:0000256" key="1">
    <source>
        <dbReference type="SAM" id="Coils"/>
    </source>
</evidence>
<proteinExistence type="predicted"/>
<feature type="domain" description="Hyaluronan/mRNA-binding protein" evidence="3">
    <location>
        <begin position="209"/>
        <end position="319"/>
    </location>
</feature>
<evidence type="ECO:0000313" key="5">
    <source>
        <dbReference type="Proteomes" id="UP000236161"/>
    </source>
</evidence>
<evidence type="ECO:0000259" key="3">
    <source>
        <dbReference type="SMART" id="SM01233"/>
    </source>
</evidence>
<dbReference type="AlphaFoldDB" id="A0A2I0AZF8"/>
<dbReference type="InterPro" id="IPR039764">
    <property type="entry name" value="HABP4/SERBP1-like"/>
</dbReference>
<keyword evidence="1" id="KW-0175">Coiled coil</keyword>
<dbReference type="GO" id="GO:0003723">
    <property type="term" value="F:RNA binding"/>
    <property type="evidence" value="ECO:0007669"/>
    <property type="project" value="InterPro"/>
</dbReference>
<evidence type="ECO:0000313" key="4">
    <source>
        <dbReference type="EMBL" id="PKA60931.1"/>
    </source>
</evidence>
<organism evidence="4 5">
    <name type="scientific">Apostasia shenzhenica</name>
    <dbReference type="NCBI Taxonomy" id="1088818"/>
    <lineage>
        <taxon>Eukaryota</taxon>
        <taxon>Viridiplantae</taxon>
        <taxon>Streptophyta</taxon>
        <taxon>Embryophyta</taxon>
        <taxon>Tracheophyta</taxon>
        <taxon>Spermatophyta</taxon>
        <taxon>Magnoliopsida</taxon>
        <taxon>Liliopsida</taxon>
        <taxon>Asparagales</taxon>
        <taxon>Orchidaceae</taxon>
        <taxon>Apostasioideae</taxon>
        <taxon>Apostasia</taxon>
    </lineage>
</organism>
<reference evidence="4 5" key="1">
    <citation type="journal article" date="2017" name="Nature">
        <title>The Apostasia genome and the evolution of orchids.</title>
        <authorList>
            <person name="Zhang G.Q."/>
            <person name="Liu K.W."/>
            <person name="Li Z."/>
            <person name="Lohaus R."/>
            <person name="Hsiao Y.Y."/>
            <person name="Niu S.C."/>
            <person name="Wang J.Y."/>
            <person name="Lin Y.C."/>
            <person name="Xu Q."/>
            <person name="Chen L.J."/>
            <person name="Yoshida K."/>
            <person name="Fujiwara S."/>
            <person name="Wang Z.W."/>
            <person name="Zhang Y.Q."/>
            <person name="Mitsuda N."/>
            <person name="Wang M."/>
            <person name="Liu G.H."/>
            <person name="Pecoraro L."/>
            <person name="Huang H.X."/>
            <person name="Xiao X.J."/>
            <person name="Lin M."/>
            <person name="Wu X.Y."/>
            <person name="Wu W.L."/>
            <person name="Chen Y.Y."/>
            <person name="Chang S.B."/>
            <person name="Sakamoto S."/>
            <person name="Ohme-Takagi M."/>
            <person name="Yagi M."/>
            <person name="Zeng S.J."/>
            <person name="Shen C.Y."/>
            <person name="Yeh C.M."/>
            <person name="Luo Y.B."/>
            <person name="Tsai W.C."/>
            <person name="Van de Peer Y."/>
            <person name="Liu Z.J."/>
        </authorList>
    </citation>
    <scope>NUCLEOTIDE SEQUENCE [LARGE SCALE GENOMIC DNA]</scope>
    <source>
        <strain evidence="5">cv. Shenzhen</strain>
        <tissue evidence="4">Stem</tissue>
    </source>
</reference>
<accession>A0A2I0AZF8</accession>
<feature type="region of interest" description="Disordered" evidence="2">
    <location>
        <begin position="86"/>
        <end position="127"/>
    </location>
</feature>
<feature type="coiled-coil region" evidence="1">
    <location>
        <begin position="287"/>
        <end position="317"/>
    </location>
</feature>
<evidence type="ECO:0000256" key="2">
    <source>
        <dbReference type="SAM" id="MobiDB-lite"/>
    </source>
</evidence>
<feature type="compositionally biased region" description="Basic and acidic residues" evidence="2">
    <location>
        <begin position="172"/>
        <end position="196"/>
    </location>
</feature>
<feature type="compositionally biased region" description="Gly residues" evidence="2">
    <location>
        <begin position="381"/>
        <end position="392"/>
    </location>
</feature>
<dbReference type="STRING" id="1088818.A0A2I0AZF8"/>
<dbReference type="InterPro" id="IPR006861">
    <property type="entry name" value="HABP4_PAIRBP1-bd"/>
</dbReference>
<name>A0A2I0AZF8_9ASPA</name>
<feature type="region of interest" description="Disordered" evidence="2">
    <location>
        <begin position="168"/>
        <end position="284"/>
    </location>
</feature>
<dbReference type="Proteomes" id="UP000236161">
    <property type="component" value="Unassembled WGS sequence"/>
</dbReference>